<accession>A0AAN4ZM57</accession>
<evidence type="ECO:0000313" key="1">
    <source>
        <dbReference type="EMBL" id="GMR41834.1"/>
    </source>
</evidence>
<reference evidence="2" key="1">
    <citation type="submission" date="2022-10" db="EMBL/GenBank/DDBJ databases">
        <title>Genome assembly of Pristionchus species.</title>
        <authorList>
            <person name="Yoshida K."/>
            <person name="Sommer R.J."/>
        </authorList>
    </citation>
    <scope>NUCLEOTIDE SEQUENCE [LARGE SCALE GENOMIC DNA]</scope>
    <source>
        <strain evidence="2">RS5460</strain>
    </source>
</reference>
<proteinExistence type="predicted"/>
<evidence type="ECO:0000313" key="2">
    <source>
        <dbReference type="Proteomes" id="UP001328107"/>
    </source>
</evidence>
<organism evidence="1 2">
    <name type="scientific">Pristionchus mayeri</name>
    <dbReference type="NCBI Taxonomy" id="1317129"/>
    <lineage>
        <taxon>Eukaryota</taxon>
        <taxon>Metazoa</taxon>
        <taxon>Ecdysozoa</taxon>
        <taxon>Nematoda</taxon>
        <taxon>Chromadorea</taxon>
        <taxon>Rhabditida</taxon>
        <taxon>Rhabditina</taxon>
        <taxon>Diplogasteromorpha</taxon>
        <taxon>Diplogasteroidea</taxon>
        <taxon>Neodiplogasteridae</taxon>
        <taxon>Pristionchus</taxon>
    </lineage>
</organism>
<dbReference type="AlphaFoldDB" id="A0AAN4ZM57"/>
<keyword evidence="2" id="KW-1185">Reference proteome</keyword>
<dbReference type="EMBL" id="BTRK01000003">
    <property type="protein sequence ID" value="GMR41834.1"/>
    <property type="molecule type" value="Genomic_DNA"/>
</dbReference>
<name>A0AAN4ZM57_9BILA</name>
<gene>
    <name evidence="1" type="ORF">PMAYCL1PPCAC_12029</name>
</gene>
<sequence>MGSYFNPARIRKAVFKLFSLGDGVRTILDGATIKTFFVSIEEISRLYPTALNIIAVNIDSDEAEILEQVFIHFMNALYADFIHYQKLRVFWYRQPRALAKNSGGNATLQTRNNPIDRECGSAGKSQLQFYGTSNSRRKWYSRSEQTQ</sequence>
<dbReference type="Proteomes" id="UP001328107">
    <property type="component" value="Unassembled WGS sequence"/>
</dbReference>
<feature type="non-terminal residue" evidence="1">
    <location>
        <position position="147"/>
    </location>
</feature>
<comment type="caution">
    <text evidence="1">The sequence shown here is derived from an EMBL/GenBank/DDBJ whole genome shotgun (WGS) entry which is preliminary data.</text>
</comment>
<protein>
    <submittedName>
        <fullName evidence="1">Uncharacterized protein</fullName>
    </submittedName>
</protein>